<protein>
    <recommendedName>
        <fullName evidence="4">Aldehyde dehydrogenase</fullName>
    </recommendedName>
</protein>
<keyword evidence="3" id="KW-1185">Reference proteome</keyword>
<evidence type="ECO:0000313" key="3">
    <source>
        <dbReference type="Proteomes" id="UP001386955"/>
    </source>
</evidence>
<evidence type="ECO:0008006" key="4">
    <source>
        <dbReference type="Google" id="ProtNLM"/>
    </source>
</evidence>
<gene>
    <name evidence="2" type="ORF">VNO78_30879</name>
</gene>
<dbReference type="InterPro" id="IPR016162">
    <property type="entry name" value="Ald_DH_N"/>
</dbReference>
<evidence type="ECO:0000256" key="1">
    <source>
        <dbReference type="ARBA" id="ARBA00023002"/>
    </source>
</evidence>
<reference evidence="2 3" key="1">
    <citation type="submission" date="2024-01" db="EMBL/GenBank/DDBJ databases">
        <title>The genomes of 5 underutilized Papilionoideae crops provide insights into root nodulation and disease resistanc.</title>
        <authorList>
            <person name="Jiang F."/>
        </authorList>
    </citation>
    <scope>NUCLEOTIDE SEQUENCE [LARGE SCALE GENOMIC DNA]</scope>
    <source>
        <strain evidence="2">DUOXIRENSHENG_FW03</strain>
        <tissue evidence="2">Leaves</tissue>
    </source>
</reference>
<dbReference type="AlphaFoldDB" id="A0AAN9X6G5"/>
<name>A0AAN9X6G5_PSOTE</name>
<dbReference type="Proteomes" id="UP001386955">
    <property type="component" value="Unassembled WGS sequence"/>
</dbReference>
<dbReference type="PANTHER" id="PTHR43570">
    <property type="entry name" value="ALDEHYDE DEHYDROGENASE"/>
    <property type="match status" value="1"/>
</dbReference>
<dbReference type="GO" id="GO:0005737">
    <property type="term" value="C:cytoplasm"/>
    <property type="evidence" value="ECO:0007669"/>
    <property type="project" value="TreeGrafter"/>
</dbReference>
<dbReference type="SUPFAM" id="SSF53720">
    <property type="entry name" value="ALDH-like"/>
    <property type="match status" value="1"/>
</dbReference>
<dbReference type="GO" id="GO:0006081">
    <property type="term" value="P:aldehyde metabolic process"/>
    <property type="evidence" value="ECO:0007669"/>
    <property type="project" value="InterPro"/>
</dbReference>
<evidence type="ECO:0000313" key="2">
    <source>
        <dbReference type="EMBL" id="KAK7385167.1"/>
    </source>
</evidence>
<dbReference type="Gene3D" id="3.40.605.10">
    <property type="entry name" value="Aldehyde Dehydrogenase, Chain A, domain 1"/>
    <property type="match status" value="1"/>
</dbReference>
<dbReference type="EMBL" id="JAYMYS010000008">
    <property type="protein sequence ID" value="KAK7385167.1"/>
    <property type="molecule type" value="Genomic_DNA"/>
</dbReference>
<dbReference type="GO" id="GO:0004029">
    <property type="term" value="F:aldehyde dehydrogenase (NAD+) activity"/>
    <property type="evidence" value="ECO:0007669"/>
    <property type="project" value="TreeGrafter"/>
</dbReference>
<comment type="caution">
    <text evidence="2">The sequence shown here is derived from an EMBL/GenBank/DDBJ whole genome shotgun (WGS) entry which is preliminary data.</text>
</comment>
<organism evidence="2 3">
    <name type="scientific">Psophocarpus tetragonolobus</name>
    <name type="common">Winged bean</name>
    <name type="synonym">Dolichos tetragonolobus</name>
    <dbReference type="NCBI Taxonomy" id="3891"/>
    <lineage>
        <taxon>Eukaryota</taxon>
        <taxon>Viridiplantae</taxon>
        <taxon>Streptophyta</taxon>
        <taxon>Embryophyta</taxon>
        <taxon>Tracheophyta</taxon>
        <taxon>Spermatophyta</taxon>
        <taxon>Magnoliopsida</taxon>
        <taxon>eudicotyledons</taxon>
        <taxon>Gunneridae</taxon>
        <taxon>Pentapetalae</taxon>
        <taxon>rosids</taxon>
        <taxon>fabids</taxon>
        <taxon>Fabales</taxon>
        <taxon>Fabaceae</taxon>
        <taxon>Papilionoideae</taxon>
        <taxon>50 kb inversion clade</taxon>
        <taxon>NPAAA clade</taxon>
        <taxon>indigoferoid/millettioid clade</taxon>
        <taxon>Phaseoleae</taxon>
        <taxon>Psophocarpus</taxon>
    </lineage>
</organism>
<sequence length="84" mass="9610">MASNNSKSKVFDSEEASTMVKELRKTFDCGKTRGYEWRSSQLKALIKLSEKHEKEIVQALYSDLSKSEIEAYVQEVLFLSLSTL</sequence>
<dbReference type="InterPro" id="IPR012394">
    <property type="entry name" value="Aldehyde_DH_NAD(P)"/>
</dbReference>
<dbReference type="InterPro" id="IPR016161">
    <property type="entry name" value="Ald_DH/histidinol_DH"/>
</dbReference>
<proteinExistence type="predicted"/>
<dbReference type="PANTHER" id="PTHR43570:SF16">
    <property type="entry name" value="ALDEHYDE DEHYDROGENASE TYPE III, ISOFORM Q"/>
    <property type="match status" value="1"/>
</dbReference>
<keyword evidence="1" id="KW-0560">Oxidoreductase</keyword>
<accession>A0AAN9X6G5</accession>